<dbReference type="Proteomes" id="UP000033831">
    <property type="component" value="Unassembled WGS sequence"/>
</dbReference>
<accession>A0A0G1FR92</accession>
<feature type="non-terminal residue" evidence="1">
    <location>
        <position position="1"/>
    </location>
</feature>
<evidence type="ECO:0000313" key="2">
    <source>
        <dbReference type="Proteomes" id="UP000033831"/>
    </source>
</evidence>
<sequence>PNILDFEICFLAYFDLLNTGKLSYTLTILDYSRLGNRSQLSDFTA</sequence>
<reference evidence="1 2" key="1">
    <citation type="journal article" date="2015" name="Nature">
        <title>rRNA introns, odd ribosomes, and small enigmatic genomes across a large radiation of phyla.</title>
        <authorList>
            <person name="Brown C.T."/>
            <person name="Hug L.A."/>
            <person name="Thomas B.C."/>
            <person name="Sharon I."/>
            <person name="Castelle C.J."/>
            <person name="Singh A."/>
            <person name="Wilkins M.J."/>
            <person name="Williams K.H."/>
            <person name="Banfield J.F."/>
        </authorList>
    </citation>
    <scope>NUCLEOTIDE SEQUENCE [LARGE SCALE GENOMIC DNA]</scope>
</reference>
<dbReference type="AlphaFoldDB" id="A0A0G1FR92"/>
<dbReference type="EMBL" id="LCGX01000012">
    <property type="protein sequence ID" value="KKT24568.1"/>
    <property type="molecule type" value="Genomic_DNA"/>
</dbReference>
<proteinExistence type="predicted"/>
<comment type="caution">
    <text evidence="1">The sequence shown here is derived from an EMBL/GenBank/DDBJ whole genome shotgun (WGS) entry which is preliminary data.</text>
</comment>
<evidence type="ECO:0000313" key="1">
    <source>
        <dbReference type="EMBL" id="KKT24568.1"/>
    </source>
</evidence>
<name>A0A0G1FR92_9BACT</name>
<protein>
    <submittedName>
        <fullName evidence="1">Uncharacterized protein</fullName>
    </submittedName>
</protein>
<organism evidence="1 2">
    <name type="scientific">Candidatus Nomurabacteria bacterium GW2011_GWF2_43_8</name>
    <dbReference type="NCBI Taxonomy" id="1618779"/>
    <lineage>
        <taxon>Bacteria</taxon>
        <taxon>Candidatus Nomuraibacteriota</taxon>
    </lineage>
</organism>
<gene>
    <name evidence="1" type="ORF">UW07_C0012G0001</name>
</gene>